<evidence type="ECO:0000313" key="5">
    <source>
        <dbReference type="Proteomes" id="UP000326340"/>
    </source>
</evidence>
<evidence type="ECO:0000313" key="4">
    <source>
        <dbReference type="EMBL" id="TQN65722.1"/>
    </source>
</evidence>
<accession>A0A5Q4BFL1</accession>
<dbReference type="OrthoDB" id="3142841at2759"/>
<gene>
    <name evidence="4" type="ORF">CSHISOI_09736</name>
</gene>
<dbReference type="Gene3D" id="3.40.50.980">
    <property type="match status" value="2"/>
</dbReference>
<feature type="transmembrane region" description="Helical" evidence="1">
    <location>
        <begin position="686"/>
        <end position="706"/>
    </location>
</feature>
<dbReference type="EMBL" id="PUHP01001483">
    <property type="protein sequence ID" value="TQN65722.1"/>
    <property type="molecule type" value="Genomic_DNA"/>
</dbReference>
<dbReference type="InterPro" id="IPR000873">
    <property type="entry name" value="AMP-dep_synth/lig_dom"/>
</dbReference>
<keyword evidence="1" id="KW-0812">Transmembrane</keyword>
<evidence type="ECO:0000259" key="2">
    <source>
        <dbReference type="Pfam" id="PF00501"/>
    </source>
</evidence>
<sequence>MQNQLAQDPASTPVGPLPLSFAQGPRIKSRYPTVTAAFYHHAETQPRVTAARDLSAQQIREITYGDLAARANQLSRKLTGLGIKPGDRVPLVVKRGIDMLVGIVAVLSCGAQYVPLDGGVVPDSTLRFVLEQTGGKHVLCLKSTQHRFDTLGCSCETLVIDEDLGGNEETSQARVYQDLAKPEHGCYVIYTSGTTGTPKGVDVTHKNVTNLVCLSPGDLGISTGTRPHGKFSGVSATEAPSSSEAQVLICTPSILAKYDPREYSNITVAATAGEPSSQRLADLWATHATYYNCCGPTETTIVNTMHLHQPGETLTIGKPTPNNTVYVLDPDGKPLGVREPGVMWAGGHGISRGYVFLPDKTAERYKLDPFTNDGSMMYNTGDLGRWRPDGSIDILGRVDDQTKIKGFRVELDGVTASINTCPAVSKAATLFIHNEIHGFVTPRDCDPDTIQVHVRARQPYYAIPTKFHFLDALPLTSNGKVDKRALQDLVNVTENDKKEGTSITIRQTASKESLSTDSKSYFADLDAESSASSFTEDVDEKPDLDRDVPAKTLARPCRGFVHRIAIVYRRLFTIVGALNIAAVVALAFAGFQRTWLGTLTAVNLLVAVLARQDLVVNALYAVTCNVPTSWPLAVRKRCANIFHLGGVHSGAAVSAGAWLLATNISDEVCRFAECPAWGYQSTASQVVSWMLTGLFTVTIALAWPPFRKTHHDLFEKTHHDLFEKTHRFVGWTMLGLFWVQIVLGADDGRAADMSLGAACIRTPGFWILVMATMSIASSWLFLKKVPVEAEVLSNHAVRLHFGYAVPVNGSFVRLSRRPLLEWHSFATIPAPEKVGQRPRGFSLVVSNAGDWTKNCIEKPPTHIWVRGVPTCGVMRIATCFNRIVVIATGSGIGPLLGHIQDQSCPTQLIWSTPRPEQTFGKPLLDAIRSKIPNAVIHDTKTMGRPDLVKMGYNLAKSFQAEAVIIIANEKITKKVVYGLETRGVPAYGAIWDS</sequence>
<dbReference type="Pfam" id="PF00501">
    <property type="entry name" value="AMP-binding"/>
    <property type="match status" value="2"/>
</dbReference>
<protein>
    <submittedName>
        <fullName evidence="4">Adenylate-forming reductase</fullName>
    </submittedName>
</protein>
<dbReference type="SUPFAM" id="SSF52343">
    <property type="entry name" value="Ferredoxin reductase-like, C-terminal NADP-linked domain"/>
    <property type="match status" value="1"/>
</dbReference>
<dbReference type="SUPFAM" id="SSF56801">
    <property type="entry name" value="Acetyl-CoA synthetase-like"/>
    <property type="match status" value="1"/>
</dbReference>
<keyword evidence="1" id="KW-0472">Membrane</keyword>
<keyword evidence="1" id="KW-1133">Transmembrane helix</keyword>
<feature type="transmembrane region" description="Helical" evidence="1">
    <location>
        <begin position="571"/>
        <end position="591"/>
    </location>
</feature>
<dbReference type="InterPro" id="IPR042099">
    <property type="entry name" value="ANL_N_sf"/>
</dbReference>
<dbReference type="Gene3D" id="3.40.50.12780">
    <property type="entry name" value="N-terminal domain of ligase-like"/>
    <property type="match status" value="1"/>
</dbReference>
<dbReference type="PROSITE" id="PS00455">
    <property type="entry name" value="AMP_BINDING"/>
    <property type="match status" value="1"/>
</dbReference>
<feature type="transmembrane region" description="Helical" evidence="1">
    <location>
        <begin position="765"/>
        <end position="782"/>
    </location>
</feature>
<dbReference type="PANTHER" id="PTHR33927:SF5">
    <property type="entry name" value="ENZYME, PUTATIVE (AFU_ORTHOLOGUE AFUA_8G01222)-RELATED"/>
    <property type="match status" value="1"/>
</dbReference>
<organism evidence="4 5">
    <name type="scientific">Colletotrichum shisoi</name>
    <dbReference type="NCBI Taxonomy" id="2078593"/>
    <lineage>
        <taxon>Eukaryota</taxon>
        <taxon>Fungi</taxon>
        <taxon>Dikarya</taxon>
        <taxon>Ascomycota</taxon>
        <taxon>Pezizomycotina</taxon>
        <taxon>Sordariomycetes</taxon>
        <taxon>Hypocreomycetidae</taxon>
        <taxon>Glomerellales</taxon>
        <taxon>Glomerellaceae</taxon>
        <taxon>Colletotrichum</taxon>
        <taxon>Colletotrichum destructivum species complex</taxon>
    </lineage>
</organism>
<dbReference type="InterPro" id="IPR025110">
    <property type="entry name" value="AMP-bd_C"/>
</dbReference>
<name>A0A5Q4BFL1_9PEZI</name>
<dbReference type="Proteomes" id="UP000326340">
    <property type="component" value="Unassembled WGS sequence"/>
</dbReference>
<dbReference type="InterPro" id="IPR039261">
    <property type="entry name" value="FNR_nucleotide-bd"/>
</dbReference>
<keyword evidence="5" id="KW-1185">Reference proteome</keyword>
<evidence type="ECO:0000259" key="3">
    <source>
        <dbReference type="Pfam" id="PF13193"/>
    </source>
</evidence>
<proteinExistence type="predicted"/>
<dbReference type="InterPro" id="IPR052979">
    <property type="entry name" value="Adenylate-forming_domain"/>
</dbReference>
<feature type="domain" description="AMP-dependent synthetase/ligase" evidence="2">
    <location>
        <begin position="39"/>
        <end position="214"/>
    </location>
</feature>
<dbReference type="AlphaFoldDB" id="A0A5Q4BFL1"/>
<reference evidence="4 5" key="1">
    <citation type="journal article" date="2019" name="Sci. Rep.">
        <title>Colletotrichum shisoi sp. nov., an anthracnose pathogen of Perilla frutescens in Japan: molecular phylogenetic, morphological and genomic evidence.</title>
        <authorList>
            <person name="Gan P."/>
            <person name="Tsushima A."/>
            <person name="Hiroyama R."/>
            <person name="Narusaka M."/>
            <person name="Takano Y."/>
            <person name="Narusaka Y."/>
            <person name="Kawaradani M."/>
            <person name="Damm U."/>
            <person name="Shirasu K."/>
        </authorList>
    </citation>
    <scope>NUCLEOTIDE SEQUENCE [LARGE SCALE GENOMIC DNA]</scope>
    <source>
        <strain evidence="4 5">PG-2018a</strain>
    </source>
</reference>
<dbReference type="Pfam" id="PF13193">
    <property type="entry name" value="AMP-binding_C"/>
    <property type="match status" value="1"/>
</dbReference>
<evidence type="ECO:0000256" key="1">
    <source>
        <dbReference type="SAM" id="Phobius"/>
    </source>
</evidence>
<feature type="domain" description="AMP-dependent synthetase/ligase" evidence="2">
    <location>
        <begin position="259"/>
        <end position="354"/>
    </location>
</feature>
<dbReference type="PANTHER" id="PTHR33927">
    <property type="entry name" value="TRANSMEMBRANE PROTEIN"/>
    <property type="match status" value="1"/>
</dbReference>
<feature type="domain" description="AMP-binding enzyme C-terminal" evidence="3">
    <location>
        <begin position="418"/>
        <end position="480"/>
    </location>
</feature>
<comment type="caution">
    <text evidence="4">The sequence shown here is derived from an EMBL/GenBank/DDBJ whole genome shotgun (WGS) entry which is preliminary data.</text>
</comment>
<feature type="transmembrane region" description="Helical" evidence="1">
    <location>
        <begin position="727"/>
        <end position="745"/>
    </location>
</feature>
<dbReference type="InterPro" id="IPR045851">
    <property type="entry name" value="AMP-bd_C_sf"/>
</dbReference>
<dbReference type="InterPro" id="IPR020845">
    <property type="entry name" value="AMP-binding_CS"/>
</dbReference>
<dbReference type="Gene3D" id="3.30.300.30">
    <property type="match status" value="1"/>
</dbReference>